<proteinExistence type="inferred from homology"/>
<dbReference type="PATRIC" id="fig|1462.6.peg.3009"/>
<dbReference type="InterPro" id="IPR012611">
    <property type="entry name" value="SASP_SspK"/>
</dbReference>
<dbReference type="HAMAP" id="MF_01504">
    <property type="entry name" value="SspK"/>
    <property type="match status" value="1"/>
</dbReference>
<evidence type="ECO:0000313" key="4">
    <source>
        <dbReference type="EMBL" id="KJE28842.1"/>
    </source>
</evidence>
<name>A0A0D8BZP0_GEOKU</name>
<comment type="caution">
    <text evidence="4">The sequence shown here is derived from an EMBL/GenBank/DDBJ whole genome shotgun (WGS) entry which is preliminary data.</text>
</comment>
<dbReference type="GO" id="GO:0030436">
    <property type="term" value="P:asexual sporulation"/>
    <property type="evidence" value="ECO:0007669"/>
    <property type="project" value="InterPro"/>
</dbReference>
<evidence type="ECO:0000256" key="2">
    <source>
        <dbReference type="NCBIfam" id="TIGR03091"/>
    </source>
</evidence>
<dbReference type="EMBL" id="JYBP01000003">
    <property type="protein sequence ID" value="KJE28842.1"/>
    <property type="molecule type" value="Genomic_DNA"/>
</dbReference>
<evidence type="ECO:0000256" key="3">
    <source>
        <dbReference type="SAM" id="MobiDB-lite"/>
    </source>
</evidence>
<sequence>MGSVPIIATHKRYRVSHNKNTCWPSNTSTPLRRECAVRNKAHNFPNQNNNKLEGEPRAKAEYASKRADGTTNTHPQERMGASGERSDFF</sequence>
<dbReference type="AlphaFoldDB" id="A0A0D8BZP0"/>
<dbReference type="NCBIfam" id="NF002843">
    <property type="entry name" value="PRK03081.1"/>
    <property type="match status" value="1"/>
</dbReference>
<dbReference type="Pfam" id="PF08176">
    <property type="entry name" value="SspK"/>
    <property type="match status" value="1"/>
</dbReference>
<dbReference type="Proteomes" id="UP000032522">
    <property type="component" value="Unassembled WGS sequence"/>
</dbReference>
<feature type="region of interest" description="Disordered" evidence="3">
    <location>
        <begin position="39"/>
        <end position="89"/>
    </location>
</feature>
<evidence type="ECO:0000256" key="1">
    <source>
        <dbReference type="ARBA" id="ARBA00022969"/>
    </source>
</evidence>
<dbReference type="GO" id="GO:0030435">
    <property type="term" value="P:sporulation resulting in formation of a cellular spore"/>
    <property type="evidence" value="ECO:0007669"/>
    <property type="project" value="UniProtKB-KW"/>
</dbReference>
<evidence type="ECO:0000313" key="5">
    <source>
        <dbReference type="Proteomes" id="UP000032522"/>
    </source>
</evidence>
<gene>
    <name evidence="4" type="primary">sspK</name>
    <name evidence="4" type="ORF">LG52_2726</name>
</gene>
<keyword evidence="1" id="KW-0749">Sporulation</keyword>
<dbReference type="GO" id="GO:0042601">
    <property type="term" value="C:endospore-forming forespore"/>
    <property type="evidence" value="ECO:0007669"/>
    <property type="project" value="InterPro"/>
</dbReference>
<protein>
    <recommendedName>
        <fullName evidence="2">Small, acid-soluble spore protein K</fullName>
    </recommendedName>
</protein>
<accession>A0A0D8BZP0</accession>
<reference evidence="4 5" key="1">
    <citation type="submission" date="2015-01" db="EMBL/GenBank/DDBJ databases">
        <authorList>
            <person name="Filippidou S."/>
            <person name="Jeanneret N."/>
            <person name="Russel-Delif L."/>
            <person name="Junier T."/>
            <person name="Wunderlin T."/>
            <person name="Molina V."/>
            <person name="Johnson S.L."/>
            <person name="Davenport K.W."/>
            <person name="Chain P.S."/>
            <person name="Dorador C."/>
            <person name="Junier P."/>
        </authorList>
    </citation>
    <scope>NUCLEOTIDE SEQUENCE [LARGE SCALE GENOMIC DNA]</scope>
    <source>
        <strain evidence="4 5">Et7/4</strain>
    </source>
</reference>
<feature type="compositionally biased region" description="Basic and acidic residues" evidence="3">
    <location>
        <begin position="52"/>
        <end position="68"/>
    </location>
</feature>
<dbReference type="NCBIfam" id="TIGR03091">
    <property type="entry name" value="SASP_sspK"/>
    <property type="match status" value="1"/>
</dbReference>
<organism evidence="4 5">
    <name type="scientific">Geobacillus kaustophilus</name>
    <dbReference type="NCBI Taxonomy" id="1462"/>
    <lineage>
        <taxon>Bacteria</taxon>
        <taxon>Bacillati</taxon>
        <taxon>Bacillota</taxon>
        <taxon>Bacilli</taxon>
        <taxon>Bacillales</taxon>
        <taxon>Anoxybacillaceae</taxon>
        <taxon>Geobacillus</taxon>
        <taxon>Geobacillus thermoleovorans group</taxon>
    </lineage>
</organism>